<organism evidence="7 8">
    <name type="scientific">Coffea arabica</name>
    <name type="common">Arabian coffee</name>
    <dbReference type="NCBI Taxonomy" id="13443"/>
    <lineage>
        <taxon>Eukaryota</taxon>
        <taxon>Viridiplantae</taxon>
        <taxon>Streptophyta</taxon>
        <taxon>Embryophyta</taxon>
        <taxon>Tracheophyta</taxon>
        <taxon>Spermatophyta</taxon>
        <taxon>Magnoliopsida</taxon>
        <taxon>eudicotyledons</taxon>
        <taxon>Gunneridae</taxon>
        <taxon>Pentapetalae</taxon>
        <taxon>asterids</taxon>
        <taxon>lamiids</taxon>
        <taxon>Gentianales</taxon>
        <taxon>Rubiaceae</taxon>
        <taxon>Ixoroideae</taxon>
        <taxon>Gardenieae complex</taxon>
        <taxon>Bertiereae - Coffeeae clade</taxon>
        <taxon>Coffeeae</taxon>
        <taxon>Coffea</taxon>
    </lineage>
</organism>
<dbReference type="AlphaFoldDB" id="A0A6P6VD67"/>
<protein>
    <submittedName>
        <fullName evidence="9">Uncharacterized protein LOC113723287 isoform X2</fullName>
    </submittedName>
    <submittedName>
        <fullName evidence="8 10">Uncharacterized protein isoform X2</fullName>
    </submittedName>
</protein>
<evidence type="ECO:0000256" key="4">
    <source>
        <dbReference type="ARBA" id="ARBA00023136"/>
    </source>
</evidence>
<keyword evidence="2 6" id="KW-0812">Transmembrane</keyword>
<dbReference type="GeneID" id="113720134"/>
<evidence type="ECO:0000256" key="5">
    <source>
        <dbReference type="SAM" id="MobiDB-lite"/>
    </source>
</evidence>
<evidence type="ECO:0000313" key="12">
    <source>
        <dbReference type="RefSeq" id="XP_071906902.1"/>
    </source>
</evidence>
<accession>A0A6P6VD67</accession>
<evidence type="ECO:0000256" key="2">
    <source>
        <dbReference type="ARBA" id="ARBA00022692"/>
    </source>
</evidence>
<reference evidence="7" key="1">
    <citation type="journal article" date="2025" name="Foods">
        <title>Unveiling the Microbial Signatures of Arabica Coffee Cherries: Insights into Ripeness Specific Diversity, Functional Traits, and Implications for Quality and Safety.</title>
        <authorList>
            <consortium name="RefSeq"/>
            <person name="Tenea G.N."/>
            <person name="Cifuentes V."/>
            <person name="Reyes P."/>
            <person name="Cevallos-Vallejos M."/>
        </authorList>
    </citation>
    <scope>NUCLEOTIDE SEQUENCE [LARGE SCALE GENOMIC DNA]</scope>
</reference>
<name>A0A6P6VD67_COFAR</name>
<dbReference type="RefSeq" id="XP_071906902.1">
    <property type="nucleotide sequence ID" value="XM_072050801.1"/>
</dbReference>
<dbReference type="PANTHER" id="PTHR22911">
    <property type="entry name" value="ACYL-MALONYL CONDENSING ENZYME-RELATED"/>
    <property type="match status" value="1"/>
</dbReference>
<gene>
    <name evidence="8" type="primary">LOC113720134</name>
    <name evidence="9" type="synonym">LOC113723287</name>
    <name evidence="10" type="synonym">LOC140006537</name>
    <name evidence="11" type="synonym">LOC140006543</name>
    <name evidence="12" type="synonym">LOC140007714</name>
</gene>
<feature type="transmembrane region" description="Helical" evidence="6">
    <location>
        <begin position="300"/>
        <end position="320"/>
    </location>
</feature>
<evidence type="ECO:0000256" key="6">
    <source>
        <dbReference type="SAM" id="Phobius"/>
    </source>
</evidence>
<evidence type="ECO:0000313" key="7">
    <source>
        <dbReference type="Proteomes" id="UP001652660"/>
    </source>
</evidence>
<evidence type="ECO:0000313" key="10">
    <source>
        <dbReference type="RefSeq" id="XP_071904695.1"/>
    </source>
</evidence>
<dbReference type="RefSeq" id="XP_071904714.1">
    <property type="nucleotide sequence ID" value="XM_072048613.1"/>
</dbReference>
<dbReference type="GO" id="GO:0016020">
    <property type="term" value="C:membrane"/>
    <property type="evidence" value="ECO:0007669"/>
    <property type="project" value="UniProtKB-SubCell"/>
</dbReference>
<feature type="transmembrane region" description="Helical" evidence="6">
    <location>
        <begin position="241"/>
        <end position="263"/>
    </location>
</feature>
<evidence type="ECO:0000313" key="8">
    <source>
        <dbReference type="RefSeq" id="XP_027100894.2"/>
    </source>
</evidence>
<dbReference type="Proteomes" id="UP001652660">
    <property type="component" value="Chromosome 5e"/>
</dbReference>
<proteinExistence type="predicted"/>
<feature type="transmembrane region" description="Helical" evidence="6">
    <location>
        <begin position="143"/>
        <end position="161"/>
    </location>
</feature>
<feature type="transmembrane region" description="Helical" evidence="6">
    <location>
        <begin position="181"/>
        <end position="202"/>
    </location>
</feature>
<sequence>MASPADNSGGEDIEHGGGVAVEMTATAATESLSPSSSPMEDAISISDEHITPLLNQSQRPRVNIFSVSHSRRRPVKEQITRLAETETSPFVQFTVWIWDGSRYSGMLCMALSSIIYCIMEVLSDVFTVAARVILHEKLKIAEIGGLACSFFGVLFIFRPVLNIQGSTEAGEANISYVKGSNHLYAVLVGLVSSTVGGVSYCFIRAGAKAADQPLLTVFAFGLFATPAAAICAFIFEGFVLPGFYTLLLMVILGSLAFLAEITVARALQLEKTSKVVNILYLQAASTQLLGMSLSRIVPTFGRLVGCTLILISACCTMYVGPEKEVD</sequence>
<feature type="region of interest" description="Disordered" evidence="5">
    <location>
        <begin position="1"/>
        <end position="40"/>
    </location>
</feature>
<keyword evidence="4 6" id="KW-0472">Membrane</keyword>
<evidence type="ECO:0000256" key="1">
    <source>
        <dbReference type="ARBA" id="ARBA00004141"/>
    </source>
</evidence>
<keyword evidence="7" id="KW-1185">Reference proteome</keyword>
<reference evidence="8 10" key="2">
    <citation type="submission" date="2025-05" db="UniProtKB">
        <authorList>
            <consortium name="RefSeq"/>
        </authorList>
    </citation>
    <scope>IDENTIFICATION</scope>
    <source>
        <tissue evidence="8 9">Leaves</tissue>
    </source>
</reference>
<dbReference type="RefSeq" id="XP_027100894.2">
    <property type="nucleotide sequence ID" value="XM_027245093.2"/>
</dbReference>
<accession>A0A6P6VIB8</accession>
<dbReference type="RefSeq" id="XP_027102255.1">
    <property type="nucleotide sequence ID" value="XM_027246454.1"/>
</dbReference>
<keyword evidence="3 6" id="KW-1133">Transmembrane helix</keyword>
<dbReference type="Proteomes" id="UP001652660">
    <property type="component" value="Chromosome 5c"/>
</dbReference>
<dbReference type="PANTHER" id="PTHR22911:SF6">
    <property type="entry name" value="SOLUTE CARRIER FAMILY 35 MEMBER G1"/>
    <property type="match status" value="1"/>
</dbReference>
<evidence type="ECO:0000256" key="3">
    <source>
        <dbReference type="ARBA" id="ARBA00022989"/>
    </source>
</evidence>
<feature type="transmembrane region" description="Helical" evidence="6">
    <location>
        <begin position="214"/>
        <end position="235"/>
    </location>
</feature>
<evidence type="ECO:0000313" key="11">
    <source>
        <dbReference type="RefSeq" id="XP_071904714.1"/>
    </source>
</evidence>
<comment type="subcellular location">
    <subcellularLocation>
        <location evidence="1">Membrane</location>
        <topology evidence="1">Multi-pass membrane protein</topology>
    </subcellularLocation>
</comment>
<evidence type="ECO:0000313" key="9">
    <source>
        <dbReference type="RefSeq" id="XP_027102255.1"/>
    </source>
</evidence>
<dbReference type="RefSeq" id="XP_071904695.1">
    <property type="nucleotide sequence ID" value="XM_072048594.1"/>
</dbReference>